<feature type="transmembrane region" description="Helical" evidence="6">
    <location>
        <begin position="158"/>
        <end position="177"/>
    </location>
</feature>
<dbReference type="Gene3D" id="1.20.1250.20">
    <property type="entry name" value="MFS general substrate transporter like domains"/>
    <property type="match status" value="2"/>
</dbReference>
<keyword evidence="3 6" id="KW-1133">Transmembrane helix</keyword>
<keyword evidence="4 6" id="KW-0472">Membrane</keyword>
<dbReference type="EMBL" id="HE797165">
    <property type="protein sequence ID" value="CCM04726.1"/>
    <property type="molecule type" value="Genomic_DNA"/>
</dbReference>
<sequence length="645" mass="70621">MSRPREQSRGRSLRVQSRPRGSHSPFPQDLATEADIFIHPDESIAAELSLGGDLRDEEEIDLQEEDILRAQEDDATERIAERRWWRKPSPWWFICIIPFATIARAATQAPRVEIFIQLVCDAYKPIRAVDHGTFSSPASDRWKLCSSDPIIQAEVAKLSLAMAISTGVLGCLTTAWWGSLSDRHGRIKVLGWAISGLFIEQVIMVFVFKFSKFLPGGYWLLVVASTISGVTGGLNAVSATIHAYISDCTEPTARSRFFSLFLGLVFVGFAVGPTLGSMLIGATTDPISVFYAASFLYLIYVLVVCGVVPESLTASSMAESRKIYKESQGFISSTQVKFSPFAWFDWLFGFLRPLALLLPGGAREPDSGSRRRDWGLPLLAAAYGFGIALRGDITYEYQYMSLAFGWGSQQLGYFTSILSATRAIHLTLFLPLIAKLFQPKSGAQLPHGDNDPRRSDSDTSSSRTPSQVKFSPTSATPHVPTFDLTLARVSIFIEIIGFVLMASAPNGYLFTAYSVISSLGIGFSPAINSVASALYTQNGGKELGKLFGALGVVQTISSQVLGPFLYGVTYMKTVATVPTAIFIVSVVALTIAFLLLVPIRLQEPRISHVDDTENLGSRHRGLEDMSALEHTPLLGEQGTNRRGRR</sequence>
<protein>
    <recommendedName>
        <fullName evidence="9">Major facilitator superfamily (MFS) profile domain-containing protein</fullName>
    </recommendedName>
</protein>
<evidence type="ECO:0000256" key="2">
    <source>
        <dbReference type="ARBA" id="ARBA00022692"/>
    </source>
</evidence>
<dbReference type="FunCoup" id="J4IBI6">
    <property type="interactions" value="20"/>
</dbReference>
<feature type="region of interest" description="Disordered" evidence="5">
    <location>
        <begin position="1"/>
        <end position="29"/>
    </location>
</feature>
<dbReference type="SUPFAM" id="SSF103473">
    <property type="entry name" value="MFS general substrate transporter"/>
    <property type="match status" value="1"/>
</dbReference>
<keyword evidence="2 6" id="KW-0812">Transmembrane</keyword>
<evidence type="ECO:0008006" key="9">
    <source>
        <dbReference type="Google" id="ProtNLM"/>
    </source>
</evidence>
<evidence type="ECO:0000256" key="3">
    <source>
        <dbReference type="ARBA" id="ARBA00022989"/>
    </source>
</evidence>
<feature type="transmembrane region" description="Helical" evidence="6">
    <location>
        <begin position="374"/>
        <end position="391"/>
    </location>
</feature>
<dbReference type="InterPro" id="IPR011701">
    <property type="entry name" value="MFS"/>
</dbReference>
<feature type="transmembrane region" description="Helical" evidence="6">
    <location>
        <begin position="411"/>
        <end position="434"/>
    </location>
</feature>
<dbReference type="GO" id="GO:0016020">
    <property type="term" value="C:membrane"/>
    <property type="evidence" value="ECO:0007669"/>
    <property type="project" value="UniProtKB-SubCell"/>
</dbReference>
<dbReference type="OrthoDB" id="3026777at2759"/>
<evidence type="ECO:0000256" key="5">
    <source>
        <dbReference type="SAM" id="MobiDB-lite"/>
    </source>
</evidence>
<dbReference type="InParanoid" id="J4IBI6"/>
<name>J4IBI6_9APHY</name>
<dbReference type="GeneID" id="24099637"/>
<feature type="region of interest" description="Disordered" evidence="5">
    <location>
        <begin position="443"/>
        <end position="475"/>
    </location>
</feature>
<dbReference type="PANTHER" id="PTHR23507">
    <property type="entry name" value="ZGC:174356"/>
    <property type="match status" value="1"/>
</dbReference>
<keyword evidence="8" id="KW-1185">Reference proteome</keyword>
<dbReference type="RefSeq" id="XP_012184009.1">
    <property type="nucleotide sequence ID" value="XM_012328619.1"/>
</dbReference>
<proteinExistence type="predicted"/>
<accession>J4IBI6</accession>
<feature type="transmembrane region" description="Helical" evidence="6">
    <location>
        <begin position="546"/>
        <end position="568"/>
    </location>
</feature>
<comment type="subcellular location">
    <subcellularLocation>
        <location evidence="1">Membrane</location>
        <topology evidence="1">Multi-pass membrane protein</topology>
    </subcellularLocation>
</comment>
<evidence type="ECO:0000256" key="4">
    <source>
        <dbReference type="ARBA" id="ARBA00023136"/>
    </source>
</evidence>
<dbReference type="InterPro" id="IPR036259">
    <property type="entry name" value="MFS_trans_sf"/>
</dbReference>
<feature type="transmembrane region" description="Helical" evidence="6">
    <location>
        <begin position="220"/>
        <end position="245"/>
    </location>
</feature>
<dbReference type="Proteomes" id="UP000006352">
    <property type="component" value="Unassembled WGS sequence"/>
</dbReference>
<feature type="transmembrane region" description="Helical" evidence="6">
    <location>
        <begin position="189"/>
        <end position="208"/>
    </location>
</feature>
<feature type="transmembrane region" description="Helical" evidence="6">
    <location>
        <begin position="289"/>
        <end position="309"/>
    </location>
</feature>
<organism evidence="7 8">
    <name type="scientific">Fibroporia radiculosa</name>
    <dbReference type="NCBI Taxonomy" id="599839"/>
    <lineage>
        <taxon>Eukaryota</taxon>
        <taxon>Fungi</taxon>
        <taxon>Dikarya</taxon>
        <taxon>Basidiomycota</taxon>
        <taxon>Agaricomycotina</taxon>
        <taxon>Agaricomycetes</taxon>
        <taxon>Polyporales</taxon>
        <taxon>Fibroporiaceae</taxon>
        <taxon>Fibroporia</taxon>
    </lineage>
</organism>
<dbReference type="AlphaFoldDB" id="J4IBI6"/>
<feature type="transmembrane region" description="Helical" evidence="6">
    <location>
        <begin position="574"/>
        <end position="597"/>
    </location>
</feature>
<evidence type="ECO:0000313" key="7">
    <source>
        <dbReference type="EMBL" id="CCM04726.1"/>
    </source>
</evidence>
<evidence type="ECO:0000313" key="8">
    <source>
        <dbReference type="Proteomes" id="UP000006352"/>
    </source>
</evidence>
<feature type="transmembrane region" description="Helical" evidence="6">
    <location>
        <begin position="510"/>
        <end position="534"/>
    </location>
</feature>
<dbReference type="HOGENOM" id="CLU_017517_1_0_1"/>
<feature type="transmembrane region" description="Helical" evidence="6">
    <location>
        <begin position="486"/>
        <end position="504"/>
    </location>
</feature>
<dbReference type="Pfam" id="PF07690">
    <property type="entry name" value="MFS_1"/>
    <property type="match status" value="1"/>
</dbReference>
<feature type="compositionally biased region" description="Basic and acidic residues" evidence="5">
    <location>
        <begin position="448"/>
        <end position="457"/>
    </location>
</feature>
<evidence type="ECO:0000256" key="6">
    <source>
        <dbReference type="SAM" id="Phobius"/>
    </source>
</evidence>
<feature type="transmembrane region" description="Helical" evidence="6">
    <location>
        <begin position="257"/>
        <end position="282"/>
    </location>
</feature>
<dbReference type="GO" id="GO:0022857">
    <property type="term" value="F:transmembrane transporter activity"/>
    <property type="evidence" value="ECO:0007669"/>
    <property type="project" value="InterPro"/>
</dbReference>
<dbReference type="PANTHER" id="PTHR23507:SF1">
    <property type="entry name" value="FI18259P1-RELATED"/>
    <property type="match status" value="1"/>
</dbReference>
<evidence type="ECO:0000256" key="1">
    <source>
        <dbReference type="ARBA" id="ARBA00004141"/>
    </source>
</evidence>
<gene>
    <name evidence="7" type="ORF">FIBRA_06914</name>
</gene>
<reference evidence="7 8" key="1">
    <citation type="journal article" date="2012" name="Appl. Environ. Microbiol.">
        <title>Short-read sequencing for genomic analysis of the brown rot fungus Fibroporia radiculosa.</title>
        <authorList>
            <person name="Tang J.D."/>
            <person name="Perkins A.D."/>
            <person name="Sonstegard T.S."/>
            <person name="Schroeder S.G."/>
            <person name="Burgess S.C."/>
            <person name="Diehl S.V."/>
        </authorList>
    </citation>
    <scope>NUCLEOTIDE SEQUENCE [LARGE SCALE GENOMIC DNA]</scope>
    <source>
        <strain evidence="7 8">TFFH 294</strain>
    </source>
</reference>